<evidence type="ECO:0000313" key="3">
    <source>
        <dbReference type="Proteomes" id="UP000199024"/>
    </source>
</evidence>
<dbReference type="STRING" id="474950.SAMN05421771_2782"/>
<evidence type="ECO:0008006" key="4">
    <source>
        <dbReference type="Google" id="ProtNLM"/>
    </source>
</evidence>
<dbReference type="Pfam" id="PF14063">
    <property type="entry name" value="DUF4254"/>
    <property type="match status" value="1"/>
</dbReference>
<gene>
    <name evidence="2" type="ORF">SAMN05421771_2782</name>
</gene>
<sequence length="200" mass="22906">MGERQIPVAKSVARLHDDATARWHLPNGAEIVADGGFEAMIVAQHRENFDLWHEEDEARNPGASDARIAAVKHAIDGLNQRRNDLVEEMDDAFSRALTMLDQASLHSETPGMMIDRMSIMALKIYHTHEETIRATASEAHRQKNLLRLAVLREQRADLERCFDELMTDIRAGQKRFKIYRQMKMYNDPELNPVLYGQVAK</sequence>
<keyword evidence="1" id="KW-0175">Coiled coil</keyword>
<dbReference type="OrthoDB" id="9805817at2"/>
<protein>
    <recommendedName>
        <fullName evidence="4">DUF4254 domain-containing protein</fullName>
    </recommendedName>
</protein>
<dbReference type="InterPro" id="IPR025350">
    <property type="entry name" value="DUF4254"/>
</dbReference>
<name>A0A1I6MJD5_9BACT</name>
<dbReference type="RefSeq" id="WP_089839681.1">
    <property type="nucleotide sequence ID" value="NZ_FOZL01000001.1"/>
</dbReference>
<dbReference type="Proteomes" id="UP000199024">
    <property type="component" value="Unassembled WGS sequence"/>
</dbReference>
<feature type="coiled-coil region" evidence="1">
    <location>
        <begin position="68"/>
        <end position="95"/>
    </location>
</feature>
<organism evidence="2 3">
    <name type="scientific">Granulicella pectinivorans</name>
    <dbReference type="NCBI Taxonomy" id="474950"/>
    <lineage>
        <taxon>Bacteria</taxon>
        <taxon>Pseudomonadati</taxon>
        <taxon>Acidobacteriota</taxon>
        <taxon>Terriglobia</taxon>
        <taxon>Terriglobales</taxon>
        <taxon>Acidobacteriaceae</taxon>
        <taxon>Granulicella</taxon>
    </lineage>
</organism>
<dbReference type="AlphaFoldDB" id="A0A1I6MJD5"/>
<reference evidence="2 3" key="1">
    <citation type="submission" date="2016-10" db="EMBL/GenBank/DDBJ databases">
        <authorList>
            <person name="de Groot N.N."/>
        </authorList>
    </citation>
    <scope>NUCLEOTIDE SEQUENCE [LARGE SCALE GENOMIC DNA]</scope>
    <source>
        <strain evidence="2 3">DSM 21001</strain>
    </source>
</reference>
<proteinExistence type="predicted"/>
<dbReference type="EMBL" id="FOZL01000001">
    <property type="protein sequence ID" value="SFS15789.1"/>
    <property type="molecule type" value="Genomic_DNA"/>
</dbReference>
<evidence type="ECO:0000256" key="1">
    <source>
        <dbReference type="SAM" id="Coils"/>
    </source>
</evidence>
<keyword evidence="3" id="KW-1185">Reference proteome</keyword>
<accession>A0A1I6MJD5</accession>
<evidence type="ECO:0000313" key="2">
    <source>
        <dbReference type="EMBL" id="SFS15789.1"/>
    </source>
</evidence>